<dbReference type="EMBL" id="ARZX01000013">
    <property type="protein sequence ID" value="EWH13189.1"/>
    <property type="molecule type" value="Genomic_DNA"/>
</dbReference>
<protein>
    <recommendedName>
        <fullName evidence="4">Glycoside hydrolase family 5 domain-containing protein</fullName>
    </recommendedName>
</protein>
<evidence type="ECO:0000256" key="1">
    <source>
        <dbReference type="SAM" id="SignalP"/>
    </source>
</evidence>
<keyword evidence="3" id="KW-1185">Reference proteome</keyword>
<dbReference type="Gene3D" id="2.60.40.1180">
    <property type="entry name" value="Golgi alpha-mannosidase II"/>
    <property type="match status" value="1"/>
</dbReference>
<feature type="chain" id="PRO_5045829173" description="Glycoside hydrolase family 5 domain-containing protein" evidence="1">
    <location>
        <begin position="26"/>
        <end position="518"/>
    </location>
</feature>
<name>A0ABN0RMN2_9FLAO</name>
<evidence type="ECO:0000313" key="3">
    <source>
        <dbReference type="Proteomes" id="UP000019275"/>
    </source>
</evidence>
<reference evidence="2 3" key="1">
    <citation type="journal article" date="2014" name="Genome Announc.">
        <title>Draft Genome Sequence of the Carrageenan-Degrading Bacterium Cellulophaga sp. Strain KL-A, Isolated from Decaying Marine Algae.</title>
        <authorList>
            <person name="Shan D."/>
            <person name="Ying J."/>
            <person name="Li X."/>
            <person name="Gao Z."/>
            <person name="Wei G."/>
            <person name="Shao Z."/>
        </authorList>
    </citation>
    <scope>NUCLEOTIDE SEQUENCE [LARGE SCALE GENOMIC DNA]</scope>
    <source>
        <strain evidence="2 3">KL-A</strain>
    </source>
</reference>
<dbReference type="Gene3D" id="3.20.20.80">
    <property type="entry name" value="Glycosidases"/>
    <property type="match status" value="1"/>
</dbReference>
<organism evidence="2 3">
    <name type="scientific">Cellulophaga geojensis KL-A</name>
    <dbReference type="NCBI Taxonomy" id="1328323"/>
    <lineage>
        <taxon>Bacteria</taxon>
        <taxon>Pseudomonadati</taxon>
        <taxon>Bacteroidota</taxon>
        <taxon>Flavobacteriia</taxon>
        <taxon>Flavobacteriales</taxon>
        <taxon>Flavobacteriaceae</taxon>
        <taxon>Cellulophaga</taxon>
    </lineage>
</organism>
<evidence type="ECO:0008006" key="4">
    <source>
        <dbReference type="Google" id="ProtNLM"/>
    </source>
</evidence>
<proteinExistence type="predicted"/>
<feature type="signal peptide" evidence="1">
    <location>
        <begin position="1"/>
        <end position="25"/>
    </location>
</feature>
<gene>
    <name evidence="2" type="ORF">KLA_10633</name>
</gene>
<dbReference type="Proteomes" id="UP000019275">
    <property type="component" value="Unassembled WGS sequence"/>
</dbReference>
<comment type="caution">
    <text evidence="2">The sequence shown here is derived from an EMBL/GenBank/DDBJ whole genome shotgun (WGS) entry which is preliminary data.</text>
</comment>
<dbReference type="InterPro" id="IPR013780">
    <property type="entry name" value="Glyco_hydro_b"/>
</dbReference>
<keyword evidence="1" id="KW-0732">Signal</keyword>
<accession>A0ABN0RMN2</accession>
<dbReference type="SUPFAM" id="SSF51445">
    <property type="entry name" value="(Trans)glycosidases"/>
    <property type="match status" value="1"/>
</dbReference>
<sequence length="518" mass="59544">MNLKMLKKQVFNYLLLLLFLPLAFCQTVKKEELVTIDANTIISSEFIGNGVEWSAYPHADADDAEWGLLMTNKKWETVFKRLDYMKPKIVRVLDQANWRYLEGIDKDGNPILNFENQEMHALYKLLDYCQKNDIKVILGEWGQPYKVHDTHLKMQNTFTGATDPKWLNSIAEHLNYLVNTKGYSCIKYYNLVNEPNGYWSSIDGNWDEWKLGVKKLDSALVSKKLKTPVHVIGPDATPFNNDKSKYTGTEWAKESVLQLSNVLAAYDVHDYPTKEFVRSGEFEKKYSAMISFADSVAKKPFILGEIGFEKYVDENIKRYEADPFASPDSQLSVYDYDYGVDMADVLIQSMNSGFDAVIAWGLDDAMHTNGDTGDKNQLKKWGMWNILGKELTGDAKEEDIRPWFYTWSIITRYFTEDMKIVKTTGLKLNKVRMVSGWSTNNHVTFSIVNNSSKNATFTLDTKNLQNKNFKKFIYSEKNRPVDGNNFPKAVQTNLSFSSDSKQITIPAKSVLLYTTYNY</sequence>
<dbReference type="InterPro" id="IPR017853">
    <property type="entry name" value="GH"/>
</dbReference>
<evidence type="ECO:0000313" key="2">
    <source>
        <dbReference type="EMBL" id="EWH13189.1"/>
    </source>
</evidence>